<protein>
    <recommendedName>
        <fullName evidence="1">Syntaxin N-terminal domain-containing protein</fullName>
    </recommendedName>
</protein>
<sequence length="157" mass="17543">MVRALRAQINADVVAAINKAKVETLQLESLDRSNAANHSVLGCGLESSTKCTRTFVVAGLRKKFHDSMETFSSLHSRISSEYWETVSRHYYTVMGEQLDEATLDSLTDTGKVANMLDDTKPAPLSSLLLTALYNRDPHHPTWIQWCKVLSDTLSDTR</sequence>
<gene>
    <name evidence="2" type="ORF">GUJ93_ZPchr0003g16683</name>
</gene>
<accession>A0A8J5SI83</accession>
<reference evidence="2" key="1">
    <citation type="journal article" date="2021" name="bioRxiv">
        <title>Whole Genome Assembly and Annotation of Northern Wild Rice, Zizania palustris L., Supports a Whole Genome Duplication in the Zizania Genus.</title>
        <authorList>
            <person name="Haas M."/>
            <person name="Kono T."/>
            <person name="Macchietto M."/>
            <person name="Millas R."/>
            <person name="McGilp L."/>
            <person name="Shao M."/>
            <person name="Duquette J."/>
            <person name="Hirsch C.N."/>
            <person name="Kimball J."/>
        </authorList>
    </citation>
    <scope>NUCLEOTIDE SEQUENCE</scope>
    <source>
        <tissue evidence="2">Fresh leaf tissue</tissue>
    </source>
</reference>
<dbReference type="OrthoDB" id="10255013at2759"/>
<dbReference type="Pfam" id="PF00804">
    <property type="entry name" value="Syntaxin"/>
    <property type="match status" value="1"/>
</dbReference>
<feature type="domain" description="Syntaxin N-terminal" evidence="1">
    <location>
        <begin position="2"/>
        <end position="112"/>
    </location>
</feature>
<reference evidence="2" key="2">
    <citation type="submission" date="2021-02" db="EMBL/GenBank/DDBJ databases">
        <authorList>
            <person name="Kimball J.A."/>
            <person name="Haas M.W."/>
            <person name="Macchietto M."/>
            <person name="Kono T."/>
            <person name="Duquette J."/>
            <person name="Shao M."/>
        </authorList>
    </citation>
    <scope>NUCLEOTIDE SEQUENCE</scope>
    <source>
        <tissue evidence="2">Fresh leaf tissue</tissue>
    </source>
</reference>
<organism evidence="2 3">
    <name type="scientific">Zizania palustris</name>
    <name type="common">Northern wild rice</name>
    <dbReference type="NCBI Taxonomy" id="103762"/>
    <lineage>
        <taxon>Eukaryota</taxon>
        <taxon>Viridiplantae</taxon>
        <taxon>Streptophyta</taxon>
        <taxon>Embryophyta</taxon>
        <taxon>Tracheophyta</taxon>
        <taxon>Spermatophyta</taxon>
        <taxon>Magnoliopsida</taxon>
        <taxon>Liliopsida</taxon>
        <taxon>Poales</taxon>
        <taxon>Poaceae</taxon>
        <taxon>BOP clade</taxon>
        <taxon>Oryzoideae</taxon>
        <taxon>Oryzeae</taxon>
        <taxon>Zizaniinae</taxon>
        <taxon>Zizania</taxon>
    </lineage>
</organism>
<dbReference type="GO" id="GO:0016020">
    <property type="term" value="C:membrane"/>
    <property type="evidence" value="ECO:0007669"/>
    <property type="project" value="InterPro"/>
</dbReference>
<comment type="caution">
    <text evidence="2">The sequence shown here is derived from an EMBL/GenBank/DDBJ whole genome shotgun (WGS) entry which is preliminary data.</text>
</comment>
<evidence type="ECO:0000313" key="3">
    <source>
        <dbReference type="Proteomes" id="UP000729402"/>
    </source>
</evidence>
<dbReference type="AlphaFoldDB" id="A0A8J5SI83"/>
<proteinExistence type="predicted"/>
<evidence type="ECO:0000259" key="1">
    <source>
        <dbReference type="Pfam" id="PF00804"/>
    </source>
</evidence>
<dbReference type="Proteomes" id="UP000729402">
    <property type="component" value="Unassembled WGS sequence"/>
</dbReference>
<keyword evidence="3" id="KW-1185">Reference proteome</keyword>
<dbReference type="InterPro" id="IPR006011">
    <property type="entry name" value="Syntaxin_N"/>
</dbReference>
<evidence type="ECO:0000313" key="2">
    <source>
        <dbReference type="EMBL" id="KAG8061180.1"/>
    </source>
</evidence>
<dbReference type="EMBL" id="JAAALK010000286">
    <property type="protein sequence ID" value="KAG8061180.1"/>
    <property type="molecule type" value="Genomic_DNA"/>
</dbReference>
<name>A0A8J5SI83_ZIZPA</name>